<keyword evidence="9 12" id="KW-0201">Cytochrome c-type biogenesis</keyword>
<protein>
    <recommendedName>
        <fullName evidence="4 12">Heme exporter protein D</fullName>
    </recommendedName>
</protein>
<evidence type="ECO:0000256" key="5">
    <source>
        <dbReference type="ARBA" id="ARBA00022448"/>
    </source>
</evidence>
<evidence type="ECO:0000256" key="6">
    <source>
        <dbReference type="ARBA" id="ARBA00022475"/>
    </source>
</evidence>
<evidence type="ECO:0000256" key="9">
    <source>
        <dbReference type="ARBA" id="ARBA00022748"/>
    </source>
</evidence>
<dbReference type="AlphaFoldDB" id="A0A3C1KLX3"/>
<keyword evidence="8 12" id="KW-0812">Transmembrane</keyword>
<keyword evidence="11 12" id="KW-0472">Membrane</keyword>
<dbReference type="GO" id="GO:0015886">
    <property type="term" value="P:heme transport"/>
    <property type="evidence" value="ECO:0007669"/>
    <property type="project" value="InterPro"/>
</dbReference>
<evidence type="ECO:0000256" key="7">
    <source>
        <dbReference type="ARBA" id="ARBA00022519"/>
    </source>
</evidence>
<keyword evidence="5 12" id="KW-0813">Transport</keyword>
<dbReference type="Proteomes" id="UP000259273">
    <property type="component" value="Unassembled WGS sequence"/>
</dbReference>
<evidence type="ECO:0000256" key="2">
    <source>
        <dbReference type="ARBA" id="ARBA00004377"/>
    </source>
</evidence>
<evidence type="ECO:0000313" key="14">
    <source>
        <dbReference type="Proteomes" id="UP000259273"/>
    </source>
</evidence>
<evidence type="ECO:0000313" key="13">
    <source>
        <dbReference type="EMBL" id="HAN27226.1"/>
    </source>
</evidence>
<comment type="subcellular location">
    <subcellularLocation>
        <location evidence="2 12">Cell inner membrane</location>
        <topology evidence="2 12">Single-pass membrane protein</topology>
    </subcellularLocation>
</comment>
<dbReference type="STRING" id="1121937.GCA_000423125_00202"/>
<keyword evidence="7 12" id="KW-0997">Cell inner membrane</keyword>
<name>A0A3C1KLX3_9GAMM</name>
<evidence type="ECO:0000256" key="4">
    <source>
        <dbReference type="ARBA" id="ARBA00016461"/>
    </source>
</evidence>
<dbReference type="GO" id="GO:0017004">
    <property type="term" value="P:cytochrome complex assembly"/>
    <property type="evidence" value="ECO:0007669"/>
    <property type="project" value="UniProtKB-KW"/>
</dbReference>
<comment type="caution">
    <text evidence="13">The sequence shown here is derived from an EMBL/GenBank/DDBJ whole genome shotgun (WGS) entry which is preliminary data.</text>
</comment>
<keyword evidence="10 12" id="KW-1133">Transmembrane helix</keyword>
<dbReference type="EMBL" id="DMND01000080">
    <property type="protein sequence ID" value="HAN27226.1"/>
    <property type="molecule type" value="Genomic_DNA"/>
</dbReference>
<dbReference type="InterPro" id="IPR007078">
    <property type="entry name" value="Haem_export_protD_CcmD"/>
</dbReference>
<sequence>MYFDSLAAALQMDGHGAFVWSAYFITIGVVALMVYAPRRREQRFLRQLEGQIRRSEGGNPPGASKEV</sequence>
<keyword evidence="6 12" id="KW-1003">Cell membrane</keyword>
<comment type="similarity">
    <text evidence="3 12">Belongs to the CcmD/CycX/HelD family.</text>
</comment>
<evidence type="ECO:0000256" key="10">
    <source>
        <dbReference type="ARBA" id="ARBA00022989"/>
    </source>
</evidence>
<dbReference type="Pfam" id="PF04995">
    <property type="entry name" value="CcmD"/>
    <property type="match status" value="1"/>
</dbReference>
<evidence type="ECO:0000256" key="3">
    <source>
        <dbReference type="ARBA" id="ARBA00008741"/>
    </source>
</evidence>
<proteinExistence type="inferred from homology"/>
<organism evidence="13 14">
    <name type="scientific">Haliea salexigens</name>
    <dbReference type="NCBI Taxonomy" id="287487"/>
    <lineage>
        <taxon>Bacteria</taxon>
        <taxon>Pseudomonadati</taxon>
        <taxon>Pseudomonadota</taxon>
        <taxon>Gammaproteobacteria</taxon>
        <taxon>Cellvibrionales</taxon>
        <taxon>Halieaceae</taxon>
        <taxon>Haliea</taxon>
    </lineage>
</organism>
<feature type="transmembrane region" description="Helical" evidence="12">
    <location>
        <begin position="17"/>
        <end position="36"/>
    </location>
</feature>
<accession>A0A3C1KLX3</accession>
<comment type="function">
    <text evidence="1 12">Required for the export of heme to the periplasm for the biogenesis of c-type cytochromes.</text>
</comment>
<gene>
    <name evidence="13" type="primary">ccmD</name>
    <name evidence="13" type="ORF">DCP75_05805</name>
</gene>
<evidence type="ECO:0000256" key="1">
    <source>
        <dbReference type="ARBA" id="ARBA00002442"/>
    </source>
</evidence>
<reference evidence="13 14" key="1">
    <citation type="journal article" date="2018" name="Nat. Biotechnol.">
        <title>A standardized bacterial taxonomy based on genome phylogeny substantially revises the tree of life.</title>
        <authorList>
            <person name="Parks D.H."/>
            <person name="Chuvochina M."/>
            <person name="Waite D.W."/>
            <person name="Rinke C."/>
            <person name="Skarshewski A."/>
            <person name="Chaumeil P.A."/>
            <person name="Hugenholtz P."/>
        </authorList>
    </citation>
    <scope>NUCLEOTIDE SEQUENCE [LARGE SCALE GENOMIC DNA]</scope>
    <source>
        <strain evidence="13">UBA9158</strain>
    </source>
</reference>
<evidence type="ECO:0000256" key="8">
    <source>
        <dbReference type="ARBA" id="ARBA00022692"/>
    </source>
</evidence>
<dbReference type="GO" id="GO:0005886">
    <property type="term" value="C:plasma membrane"/>
    <property type="evidence" value="ECO:0007669"/>
    <property type="project" value="UniProtKB-SubCell"/>
</dbReference>
<evidence type="ECO:0000256" key="12">
    <source>
        <dbReference type="RuleBase" id="RU363101"/>
    </source>
</evidence>
<dbReference type="NCBIfam" id="TIGR03141">
    <property type="entry name" value="cytochro_ccmD"/>
    <property type="match status" value="1"/>
</dbReference>
<evidence type="ECO:0000256" key="11">
    <source>
        <dbReference type="ARBA" id="ARBA00023136"/>
    </source>
</evidence>